<dbReference type="Pfam" id="PF24035">
    <property type="entry name" value="DUF7344"/>
    <property type="match status" value="1"/>
</dbReference>
<keyword evidence="3" id="KW-1185">Reference proteome</keyword>
<proteinExistence type="predicted"/>
<dbReference type="AlphaFoldDB" id="A0AA41G077"/>
<name>A0AA41G077_9EURY</name>
<evidence type="ECO:0000259" key="1">
    <source>
        <dbReference type="Pfam" id="PF24035"/>
    </source>
</evidence>
<dbReference type="InterPro" id="IPR055927">
    <property type="entry name" value="DUF7504"/>
</dbReference>
<dbReference type="EMBL" id="JAHQXE010000002">
    <property type="protein sequence ID" value="MBV0902012.1"/>
    <property type="molecule type" value="Genomic_DNA"/>
</dbReference>
<accession>A0AA41G077</accession>
<feature type="domain" description="DUF7344" evidence="1">
    <location>
        <begin position="246"/>
        <end position="324"/>
    </location>
</feature>
<dbReference type="Proteomes" id="UP001166304">
    <property type="component" value="Unassembled WGS sequence"/>
</dbReference>
<sequence>MTGGPETPNEFIDSTSSVLLLARSGSDAECEGCTSLLSEHGLRDSRAICITMTDSPDSQLSLWQQQLDDEMPEEAVILDAGSQLPAESQAAGSGAFPSLTLETLQSSVEPIDIGLAVSRHLGRWEAADGPSVLCLNSLTDLLNEWERDRVISLVTALNRQCSEMGVMCHHHLDPEANSEETVEMFRPLYDVVCEYIPDHGWTITGSPNDDAPTFRDSVTPPGGVAKGNPQEPETIPIPYSFDQVLELISSPRRRCLLYHLKDRTEHTMDLGELVERVYERERSIPARKTPKSRDEVSVSLAHNHLPRLDDLGILSYDADGNTVEYYPNPALESAMRYVERLELG</sequence>
<evidence type="ECO:0000313" key="3">
    <source>
        <dbReference type="Proteomes" id="UP001166304"/>
    </source>
</evidence>
<dbReference type="Gene3D" id="1.10.10.10">
    <property type="entry name" value="Winged helix-like DNA-binding domain superfamily/Winged helix DNA-binding domain"/>
    <property type="match status" value="1"/>
</dbReference>
<dbReference type="InterPro" id="IPR036390">
    <property type="entry name" value="WH_DNA-bd_sf"/>
</dbReference>
<dbReference type="RefSeq" id="WP_162413191.1">
    <property type="nucleotide sequence ID" value="NZ_JAHQXE010000002.1"/>
</dbReference>
<gene>
    <name evidence="2" type="ORF">KTS37_09445</name>
</gene>
<dbReference type="InterPro" id="IPR055768">
    <property type="entry name" value="DUF7344"/>
</dbReference>
<reference evidence="2" key="1">
    <citation type="submission" date="2021-06" db="EMBL/GenBank/DDBJ databases">
        <title>New haloarchaea isolates fom saline soil.</title>
        <authorList>
            <person name="Duran-Viseras A."/>
            <person name="Sanchez-Porro C.S."/>
            <person name="Ventosa A."/>
        </authorList>
    </citation>
    <scope>NUCLEOTIDE SEQUENCE</scope>
    <source>
        <strain evidence="2">JCM 18369</strain>
    </source>
</reference>
<dbReference type="SUPFAM" id="SSF46785">
    <property type="entry name" value="Winged helix' DNA-binding domain"/>
    <property type="match status" value="1"/>
</dbReference>
<dbReference type="Pfam" id="PF24336">
    <property type="entry name" value="DUF7504"/>
    <property type="match status" value="1"/>
</dbReference>
<evidence type="ECO:0000313" key="2">
    <source>
        <dbReference type="EMBL" id="MBV0902012.1"/>
    </source>
</evidence>
<dbReference type="InterPro" id="IPR036388">
    <property type="entry name" value="WH-like_DNA-bd_sf"/>
</dbReference>
<comment type="caution">
    <text evidence="2">The sequence shown here is derived from an EMBL/GenBank/DDBJ whole genome shotgun (WGS) entry which is preliminary data.</text>
</comment>
<organism evidence="2 3">
    <name type="scientific">Haloarcula salina</name>
    <dbReference type="NCBI Taxonomy" id="1429914"/>
    <lineage>
        <taxon>Archaea</taxon>
        <taxon>Methanobacteriati</taxon>
        <taxon>Methanobacteriota</taxon>
        <taxon>Stenosarchaea group</taxon>
        <taxon>Halobacteria</taxon>
        <taxon>Halobacteriales</taxon>
        <taxon>Haloarculaceae</taxon>
        <taxon>Haloarcula</taxon>
    </lineage>
</organism>
<protein>
    <recommendedName>
        <fullName evidence="1">DUF7344 domain-containing protein</fullName>
    </recommendedName>
</protein>